<dbReference type="InterPro" id="IPR036265">
    <property type="entry name" value="HIT-like_sf"/>
</dbReference>
<name>A0AAW0BX50_9AGAR</name>
<evidence type="ECO:0000256" key="2">
    <source>
        <dbReference type="ARBA" id="ARBA00010208"/>
    </source>
</evidence>
<evidence type="ECO:0000256" key="3">
    <source>
        <dbReference type="ARBA" id="ARBA00022490"/>
    </source>
</evidence>
<comment type="caution">
    <text evidence="7">The sequence shown here is derived from an EMBL/GenBank/DDBJ whole genome shotgun (WGS) entry which is preliminary data.</text>
</comment>
<dbReference type="Gene3D" id="3.30.428.10">
    <property type="entry name" value="HIT-like"/>
    <property type="match status" value="1"/>
</dbReference>
<comment type="similarity">
    <text evidence="2">Belongs to the HIT family.</text>
</comment>
<feature type="binding site" evidence="6">
    <location>
        <position position="198"/>
    </location>
    <ligand>
        <name>substrate</name>
    </ligand>
</feature>
<feature type="binding site" evidence="6">
    <location>
        <position position="196"/>
    </location>
    <ligand>
        <name>substrate</name>
    </ligand>
</feature>
<feature type="binding site" evidence="6">
    <location>
        <position position="180"/>
    </location>
    <ligand>
        <name>substrate</name>
    </ligand>
</feature>
<dbReference type="GO" id="GO:0000290">
    <property type="term" value="P:deadenylation-dependent decapping of nuclear-transcribed mRNA"/>
    <property type="evidence" value="ECO:0007669"/>
    <property type="project" value="InterPro"/>
</dbReference>
<dbReference type="InterPro" id="IPR008594">
    <property type="entry name" value="DcpS/DCS2"/>
</dbReference>
<dbReference type="GO" id="GO:0005634">
    <property type="term" value="C:nucleus"/>
    <property type="evidence" value="ECO:0007669"/>
    <property type="project" value="TreeGrafter"/>
</dbReference>
<evidence type="ECO:0000313" key="7">
    <source>
        <dbReference type="EMBL" id="KAK7030671.1"/>
    </source>
</evidence>
<dbReference type="PANTHER" id="PTHR12978">
    <property type="entry name" value="HISTIDINE TRIAD HIT PROTEIN MEMBER"/>
    <property type="match status" value="1"/>
</dbReference>
<evidence type="ECO:0000256" key="4">
    <source>
        <dbReference type="ARBA" id="ARBA00022553"/>
    </source>
</evidence>
<feature type="binding site" evidence="6">
    <location>
        <begin position="259"/>
        <end position="270"/>
    </location>
    <ligand>
        <name>substrate</name>
    </ligand>
</feature>
<reference evidence="7 8" key="1">
    <citation type="journal article" date="2024" name="J Genomics">
        <title>Draft genome sequencing and assembly of Favolaschia claudopus CIRM-BRFM 2984 isolated from oak limbs.</title>
        <authorList>
            <person name="Navarro D."/>
            <person name="Drula E."/>
            <person name="Chaduli D."/>
            <person name="Cazenave R."/>
            <person name="Ahrendt S."/>
            <person name="Wang J."/>
            <person name="Lipzen A."/>
            <person name="Daum C."/>
            <person name="Barry K."/>
            <person name="Grigoriev I.V."/>
            <person name="Favel A."/>
            <person name="Rosso M.N."/>
            <person name="Martin F."/>
        </authorList>
    </citation>
    <scope>NUCLEOTIDE SEQUENCE [LARGE SCALE GENOMIC DNA]</scope>
    <source>
        <strain evidence="7 8">CIRM-BRFM 2984</strain>
    </source>
</reference>
<dbReference type="EMBL" id="JAWWNJ010000025">
    <property type="protein sequence ID" value="KAK7030671.1"/>
    <property type="molecule type" value="Genomic_DNA"/>
</dbReference>
<comment type="subcellular location">
    <subcellularLocation>
        <location evidence="1">Cytoplasm</location>
    </subcellularLocation>
</comment>
<dbReference type="SUPFAM" id="SSF54197">
    <property type="entry name" value="HIT-like"/>
    <property type="match status" value="1"/>
</dbReference>
<dbReference type="Gene3D" id="3.30.200.40">
    <property type="entry name" value="Scavenger mRNA decapping enzyme, N-terminal domain"/>
    <property type="match status" value="1"/>
</dbReference>
<feature type="binding site" evidence="6">
    <location>
        <position position="170"/>
    </location>
    <ligand>
        <name>substrate</name>
    </ligand>
</feature>
<dbReference type="GO" id="GO:0000932">
    <property type="term" value="C:P-body"/>
    <property type="evidence" value="ECO:0007669"/>
    <property type="project" value="TreeGrafter"/>
</dbReference>
<evidence type="ECO:0000256" key="5">
    <source>
        <dbReference type="PIRSR" id="PIRSR028973-1"/>
    </source>
</evidence>
<evidence type="ECO:0000256" key="6">
    <source>
        <dbReference type="PIRSR" id="PIRSR028973-2"/>
    </source>
</evidence>
<dbReference type="Pfam" id="PF05652">
    <property type="entry name" value="DcpS"/>
    <property type="match status" value="1"/>
</dbReference>
<sequence>MNKAIVSDEDRLFELKLQGFVFERILLEEPEKCRLTILGSFPDSFLDPSSQPQPDTKTLPAILRIEKTAVPIDISGQIFPGSPGGGFLSYTKCMEHTDIYMWLAGWISETSSREKQPQGDVKINIICPATEVHIRKYSQQNSIIVRETPEIYRQIVEPFISDSPPERTQWVVEILQGLKEQSKILFSAPEFIILPDMKWDLHTVSSLYLIAIVRDESIRSIRDLRVKHIPLLQSIRRTASLIAHDRWDIPRGGLRMYIHYQPSYYHFHVHIVNANYDAGLGMRVGQAHLLDDVISLLQLDEERSGGPEIFERRTLTYGLGEQHGLYAALKAVEVERDS</sequence>
<evidence type="ECO:0000313" key="8">
    <source>
        <dbReference type="Proteomes" id="UP001362999"/>
    </source>
</evidence>
<dbReference type="SUPFAM" id="SSF102860">
    <property type="entry name" value="mRNA decapping enzyme DcpS N-terminal domain"/>
    <property type="match status" value="1"/>
</dbReference>
<protein>
    <submittedName>
        <fullName evidence="7">Scavenger mrna decapping enzyme</fullName>
    </submittedName>
</protein>
<proteinExistence type="inferred from homology"/>
<dbReference type="PIRSF" id="PIRSF028973">
    <property type="entry name" value="Scavenger_mRNA_decap_enz"/>
    <property type="match status" value="1"/>
</dbReference>
<dbReference type="PANTHER" id="PTHR12978:SF0">
    <property type="entry name" value="M7GPPPX DIPHOSPHATASE"/>
    <property type="match status" value="1"/>
</dbReference>
<feature type="active site" description="Nucleophile" evidence="5">
    <location>
        <position position="268"/>
    </location>
</feature>
<keyword evidence="8" id="KW-1185">Reference proteome</keyword>
<dbReference type="GO" id="GO:0000340">
    <property type="term" value="F:RNA 7-methylguanosine cap binding"/>
    <property type="evidence" value="ECO:0007669"/>
    <property type="project" value="TreeGrafter"/>
</dbReference>
<dbReference type="AlphaFoldDB" id="A0AAW0BX50"/>
<dbReference type="Pfam" id="PF11969">
    <property type="entry name" value="DcpS_C"/>
    <property type="match status" value="1"/>
</dbReference>
<dbReference type="InterPro" id="IPR019808">
    <property type="entry name" value="Histidine_triad_CS"/>
</dbReference>
<dbReference type="InterPro" id="IPR011145">
    <property type="entry name" value="Scavenger_mRNA_decap_enz_N"/>
</dbReference>
<keyword evidence="4" id="KW-0597">Phosphoprotein</keyword>
<keyword evidence="3" id="KW-0963">Cytoplasm</keyword>
<dbReference type="Proteomes" id="UP001362999">
    <property type="component" value="Unassembled WGS sequence"/>
</dbReference>
<dbReference type="GO" id="GO:0016787">
    <property type="term" value="F:hydrolase activity"/>
    <property type="evidence" value="ECO:0007669"/>
    <property type="project" value="InterPro"/>
</dbReference>
<organism evidence="7 8">
    <name type="scientific">Favolaschia claudopus</name>
    <dbReference type="NCBI Taxonomy" id="2862362"/>
    <lineage>
        <taxon>Eukaryota</taxon>
        <taxon>Fungi</taxon>
        <taxon>Dikarya</taxon>
        <taxon>Basidiomycota</taxon>
        <taxon>Agaricomycotina</taxon>
        <taxon>Agaricomycetes</taxon>
        <taxon>Agaricomycetidae</taxon>
        <taxon>Agaricales</taxon>
        <taxon>Marasmiineae</taxon>
        <taxon>Mycenaceae</taxon>
        <taxon>Favolaschia</taxon>
    </lineage>
</organism>
<evidence type="ECO:0000256" key="1">
    <source>
        <dbReference type="ARBA" id="ARBA00004496"/>
    </source>
</evidence>
<accession>A0AAW0BX50</accession>
<dbReference type="PROSITE" id="PS00892">
    <property type="entry name" value="HIT_1"/>
    <property type="match status" value="1"/>
</dbReference>
<gene>
    <name evidence="7" type="ORF">R3P38DRAFT_2929825</name>
</gene>